<dbReference type="OrthoDB" id="12139at2157"/>
<reference evidence="2" key="1">
    <citation type="submission" date="2017-03" db="EMBL/GenBank/DDBJ databases">
        <authorList>
            <person name="Herbold C."/>
        </authorList>
    </citation>
    <scope>NUCLEOTIDE SEQUENCE [LARGE SCALE GENOMIC DNA]</scope>
</reference>
<dbReference type="AlphaFoldDB" id="A0A2H1FHM8"/>
<protein>
    <submittedName>
        <fullName evidence="1">Uncharacterized protein</fullName>
    </submittedName>
</protein>
<keyword evidence="2" id="KW-1185">Reference proteome</keyword>
<accession>A0A2H1FHM8</accession>
<dbReference type="EMBL" id="LT841358">
    <property type="protein sequence ID" value="SMH72263.1"/>
    <property type="molecule type" value="Genomic_DNA"/>
</dbReference>
<sequence>MVIKNAKFLESEIRKLEKSTCNHNNKELGITWIPKPNAKKEGEVIGNTITSIHKLSYGTRNSETRIF</sequence>
<dbReference type="Proteomes" id="UP000230607">
    <property type="component" value="Chromosome 1"/>
</dbReference>
<gene>
    <name evidence="1" type="ORF">NCS_30103</name>
</gene>
<evidence type="ECO:0000313" key="1">
    <source>
        <dbReference type="EMBL" id="SMH72263.1"/>
    </source>
</evidence>
<name>A0A2H1FHM8_9ARCH</name>
<evidence type="ECO:0000313" key="2">
    <source>
        <dbReference type="Proteomes" id="UP000230607"/>
    </source>
</evidence>
<organism evidence="1 2">
    <name type="scientific">Candidatus Nitrosotalea okcheonensis</name>
    <dbReference type="NCBI Taxonomy" id="1903276"/>
    <lineage>
        <taxon>Archaea</taxon>
        <taxon>Nitrososphaerota</taxon>
        <taxon>Nitrososphaeria</taxon>
        <taxon>Nitrosotaleales</taxon>
        <taxon>Nitrosotaleaceae</taxon>
        <taxon>Nitrosotalea</taxon>
    </lineage>
</organism>
<dbReference type="RefSeq" id="WP_157928067.1">
    <property type="nucleotide sequence ID" value="NZ_LT841358.1"/>
</dbReference>
<proteinExistence type="predicted"/>